<gene>
    <name evidence="3" type="ORF">EYF80_066202</name>
</gene>
<keyword evidence="2" id="KW-0732">Signal</keyword>
<dbReference type="EMBL" id="SRLO01017694">
    <property type="protein sequence ID" value="TNN23677.1"/>
    <property type="molecule type" value="Genomic_DNA"/>
</dbReference>
<feature type="signal peptide" evidence="2">
    <location>
        <begin position="1"/>
        <end position="18"/>
    </location>
</feature>
<name>A0A4Z2E4K7_9TELE</name>
<feature type="region of interest" description="Disordered" evidence="1">
    <location>
        <begin position="48"/>
        <end position="152"/>
    </location>
</feature>
<dbReference type="AlphaFoldDB" id="A0A4Z2E4K7"/>
<organism evidence="3 4">
    <name type="scientific">Liparis tanakae</name>
    <name type="common">Tanaka's snailfish</name>
    <dbReference type="NCBI Taxonomy" id="230148"/>
    <lineage>
        <taxon>Eukaryota</taxon>
        <taxon>Metazoa</taxon>
        <taxon>Chordata</taxon>
        <taxon>Craniata</taxon>
        <taxon>Vertebrata</taxon>
        <taxon>Euteleostomi</taxon>
        <taxon>Actinopterygii</taxon>
        <taxon>Neopterygii</taxon>
        <taxon>Teleostei</taxon>
        <taxon>Neoteleostei</taxon>
        <taxon>Acanthomorphata</taxon>
        <taxon>Eupercaria</taxon>
        <taxon>Perciformes</taxon>
        <taxon>Cottioidei</taxon>
        <taxon>Cottales</taxon>
        <taxon>Liparidae</taxon>
        <taxon>Liparis</taxon>
    </lineage>
</organism>
<proteinExistence type="predicted"/>
<keyword evidence="4" id="KW-1185">Reference proteome</keyword>
<comment type="caution">
    <text evidence="3">The sequence shown here is derived from an EMBL/GenBank/DDBJ whole genome shotgun (WGS) entry which is preliminary data.</text>
</comment>
<evidence type="ECO:0000256" key="1">
    <source>
        <dbReference type="SAM" id="MobiDB-lite"/>
    </source>
</evidence>
<reference evidence="3 4" key="1">
    <citation type="submission" date="2019-03" db="EMBL/GenBank/DDBJ databases">
        <title>First draft genome of Liparis tanakae, snailfish: a comprehensive survey of snailfish specific genes.</title>
        <authorList>
            <person name="Kim W."/>
            <person name="Song I."/>
            <person name="Jeong J.-H."/>
            <person name="Kim D."/>
            <person name="Kim S."/>
            <person name="Ryu S."/>
            <person name="Song J.Y."/>
            <person name="Lee S.K."/>
        </authorList>
    </citation>
    <scope>NUCLEOTIDE SEQUENCE [LARGE SCALE GENOMIC DNA]</scope>
    <source>
        <tissue evidence="3">Muscle</tissue>
    </source>
</reference>
<feature type="compositionally biased region" description="Low complexity" evidence="1">
    <location>
        <begin position="77"/>
        <end position="105"/>
    </location>
</feature>
<feature type="compositionally biased region" description="Polar residues" evidence="1">
    <location>
        <begin position="48"/>
        <end position="59"/>
    </location>
</feature>
<accession>A0A4Z2E4K7</accession>
<feature type="chain" id="PRO_5021203848" evidence="2">
    <location>
        <begin position="19"/>
        <end position="152"/>
    </location>
</feature>
<protein>
    <submittedName>
        <fullName evidence="3">Uncharacterized protein</fullName>
    </submittedName>
</protein>
<dbReference type="Proteomes" id="UP000314294">
    <property type="component" value="Unassembled WGS sequence"/>
</dbReference>
<evidence type="ECO:0000313" key="4">
    <source>
        <dbReference type="Proteomes" id="UP000314294"/>
    </source>
</evidence>
<evidence type="ECO:0000313" key="3">
    <source>
        <dbReference type="EMBL" id="TNN23677.1"/>
    </source>
</evidence>
<sequence length="152" mass="16162">MSLFLSLSLPPHLSFVLGSSILLPPLPPPLPPLPLCLLHSGAESDTNSLKQVVYSSPSPRQRELPAAIDIPKDCEYSSSSSSSPPLPFSSSPLLLSSSPHPSSSSVVPDAVLSEPKASPSFTQRKLQGTRGLHRTLNDSSRNYRGHGDFIAP</sequence>
<evidence type="ECO:0000256" key="2">
    <source>
        <dbReference type="SAM" id="SignalP"/>
    </source>
</evidence>